<sequence length="839" mass="93838">MEPRLLLMLIAFVLCVRPKEAKVNSLAIQFSSPGDFVIGGLFAFHSKVRYNTQPQSPTCHSFYAHGYQRYLGMRFAIEQINNSTSLLPGVKLGYEIHNTCNNVVVATEPAVGFLSKYPGDSGLEVQCNYSDYKPRIVAVVGPDSSELSVVLSRLLNFLSIPEISHASTSDNLSDRGLYPSFFRTVPSNKNQAEAIVQLLRKFHWNWVAVLATDDEYGRQALEIFVQLALSKDTCIAYEAILPSALVKRERQEQLTKITSQLVASRINTTVVFAQRSKAEELMVAVLEKGIAGKVWIASECWATSAATGLIPNLASLGTIIGIGVKSGRMPGFLEYVQRILAGPEQGGNSSVVDQGHKQCPECRGLTPANLSDIVHNTKFRGTFNVYKAVYAVAHALHRLLQCNATSQKCSRDHEVYPWQLLEEIAKVNFTVESQPVYFNNGNPPTGYDLVHWSWTKTRNFEFVSIGSYDTLQHKLTLDESKIQWHTTDKKAPVSRCSQDCMPGQKRHLRGEHNCCYQCEDCPSGYFQDKNDPSECIQCPKHQWFLEENITCQDRTVEYLEVTDLLPVIMLVLTTLALTQMAAIAGIFAKYRSTPGMRYIGSLPTSLIILSSTCLCSSCCFFVIKPSLWVCQFRQPFFFLSFTVGLATLLGKVTQSSGLDRTLKSPLLKRYLLALSVLVNTAVQSLLCVFWYLWNPPSLEENTDIERSILLQCQDVSFPGFGLLLAYDYCLVVVVCLCSFWGNGSQQARDRASKSVRFTTVLIIIIWTLFVPTYATSQGKFVSLFQVFAGLASVFAIFGSCYYQACYIVLFAPHMNTDSYFYCLPQSPPVEDESNTEEIK</sequence>
<proteinExistence type="predicted"/>
<protein>
    <submittedName>
        <fullName evidence="1">Uncharacterized protein</fullName>
    </submittedName>
</protein>
<evidence type="ECO:0000313" key="2">
    <source>
        <dbReference type="Proteomes" id="UP000827872"/>
    </source>
</evidence>
<accession>A0ACB8EE80</accession>
<reference evidence="1" key="1">
    <citation type="submission" date="2021-08" db="EMBL/GenBank/DDBJ databases">
        <title>The first chromosome-level gecko genome reveals the dynamic sex chromosomes of Neotropical dwarf geckos (Sphaerodactylidae: Sphaerodactylus).</title>
        <authorList>
            <person name="Pinto B.J."/>
            <person name="Keating S.E."/>
            <person name="Gamble T."/>
        </authorList>
    </citation>
    <scope>NUCLEOTIDE SEQUENCE</scope>
    <source>
        <strain evidence="1">TG3544</strain>
    </source>
</reference>
<organism evidence="1 2">
    <name type="scientific">Sphaerodactylus townsendi</name>
    <dbReference type="NCBI Taxonomy" id="933632"/>
    <lineage>
        <taxon>Eukaryota</taxon>
        <taxon>Metazoa</taxon>
        <taxon>Chordata</taxon>
        <taxon>Craniata</taxon>
        <taxon>Vertebrata</taxon>
        <taxon>Euteleostomi</taxon>
        <taxon>Lepidosauria</taxon>
        <taxon>Squamata</taxon>
        <taxon>Bifurcata</taxon>
        <taxon>Gekkota</taxon>
        <taxon>Sphaerodactylidae</taxon>
        <taxon>Sphaerodactylus</taxon>
    </lineage>
</organism>
<dbReference type="Proteomes" id="UP000827872">
    <property type="component" value="Linkage Group LG16"/>
</dbReference>
<dbReference type="EMBL" id="CM037629">
    <property type="protein sequence ID" value="KAH7990774.1"/>
    <property type="molecule type" value="Genomic_DNA"/>
</dbReference>
<evidence type="ECO:0000313" key="1">
    <source>
        <dbReference type="EMBL" id="KAH7990774.1"/>
    </source>
</evidence>
<keyword evidence="2" id="KW-1185">Reference proteome</keyword>
<comment type="caution">
    <text evidence="1">The sequence shown here is derived from an EMBL/GenBank/DDBJ whole genome shotgun (WGS) entry which is preliminary data.</text>
</comment>
<name>A0ACB8EE80_9SAUR</name>
<gene>
    <name evidence="1" type="ORF">K3G42_011259</name>
</gene>